<gene>
    <name evidence="3" type="ORF">UDIV_7060</name>
</gene>
<keyword evidence="4" id="KW-1185">Reference proteome</keyword>
<proteinExistence type="predicted"/>
<reference evidence="3 4" key="1">
    <citation type="submission" date="2014-02" db="EMBL/GenBank/DDBJ databases">
        <title>Genome sequence of Ureaplasma diversum strain 246.</title>
        <authorList>
            <person name="Sirand-Pugnet P."/>
            <person name="Breton M."/>
            <person name="Dordet-Frisoni E."/>
            <person name="Baranowski E."/>
            <person name="Barre A."/>
            <person name="Couture C."/>
            <person name="Dupuy V."/>
            <person name="Gaurivaud P."/>
            <person name="Jacob D."/>
            <person name="Lemaitre C."/>
            <person name="Manso-Silvan L."/>
            <person name="Nikolski M."/>
            <person name="Nouvel L.-X."/>
            <person name="Poumarat F."/>
            <person name="Tardy F."/>
            <person name="Thebault P."/>
            <person name="Theil S."/>
            <person name="Citti C."/>
            <person name="Thiaucourt F."/>
            <person name="Blanchard A."/>
        </authorList>
    </citation>
    <scope>NUCLEOTIDE SEQUENCE [LARGE SCALE GENOMIC DNA]</scope>
    <source>
        <strain evidence="3 4">NCTC 246</strain>
    </source>
</reference>
<accession>A0A084EVQ5</accession>
<dbReference type="EMBL" id="JFDP01000089">
    <property type="protein sequence ID" value="KEZ22047.1"/>
    <property type="molecule type" value="Genomic_DNA"/>
</dbReference>
<dbReference type="Gene3D" id="3.90.470.20">
    <property type="entry name" value="4'-phosphopantetheinyl transferase domain"/>
    <property type="match status" value="1"/>
</dbReference>
<organism evidence="3 4">
    <name type="scientific">Ureaplasma diversum NCTC 246</name>
    <dbReference type="NCBI Taxonomy" id="1188241"/>
    <lineage>
        <taxon>Bacteria</taxon>
        <taxon>Bacillati</taxon>
        <taxon>Mycoplasmatota</taxon>
        <taxon>Mycoplasmoidales</taxon>
        <taxon>Mycoplasmoidaceae</taxon>
        <taxon>Ureaplasma</taxon>
    </lineage>
</organism>
<evidence type="ECO:0000313" key="4">
    <source>
        <dbReference type="Proteomes" id="UP000028537"/>
    </source>
</evidence>
<dbReference type="Proteomes" id="UP000028537">
    <property type="component" value="Unassembled WGS sequence"/>
</dbReference>
<comment type="caution">
    <text evidence="3">The sequence shown here is derived from an EMBL/GenBank/DDBJ whole genome shotgun (WGS) entry which is preliminary data.</text>
</comment>
<name>A0A084EVQ5_9BACT</name>
<dbReference type="OrthoDB" id="404052at2"/>
<protein>
    <submittedName>
        <fullName evidence="3">Holo-(Acyl-carrier-protein) synthase</fullName>
    </submittedName>
</protein>
<dbReference type="AlphaFoldDB" id="A0A084EVQ5"/>
<keyword evidence="1" id="KW-0808">Transferase</keyword>
<dbReference type="GO" id="GO:0000287">
    <property type="term" value="F:magnesium ion binding"/>
    <property type="evidence" value="ECO:0007669"/>
    <property type="project" value="InterPro"/>
</dbReference>
<dbReference type="InterPro" id="IPR008278">
    <property type="entry name" value="4-PPantetheinyl_Trfase_dom"/>
</dbReference>
<dbReference type="InterPro" id="IPR037143">
    <property type="entry name" value="4-PPantetheinyl_Trfase_dom_sf"/>
</dbReference>
<evidence type="ECO:0000313" key="3">
    <source>
        <dbReference type="EMBL" id="KEZ22047.1"/>
    </source>
</evidence>
<evidence type="ECO:0000259" key="2">
    <source>
        <dbReference type="Pfam" id="PF01648"/>
    </source>
</evidence>
<sequence length="110" mass="12759">MNIINGIDLVNLTRNEFNDPAFAKRIMVQQEYDHYLELVDQAKVKYVASTFACKEAVMKAFKLTYGYKQIYIKKTEHCRLVYLKGIYQDNLTLSISYADQFVIASLVGFN</sequence>
<dbReference type="eggNOG" id="COG0736">
    <property type="taxonomic scope" value="Bacteria"/>
</dbReference>
<evidence type="ECO:0000256" key="1">
    <source>
        <dbReference type="ARBA" id="ARBA00022679"/>
    </source>
</evidence>
<dbReference type="RefSeq" id="WP_038103621.1">
    <property type="nucleotide sequence ID" value="NZ_JFDP01000089.1"/>
</dbReference>
<feature type="domain" description="4'-phosphopantetheinyl transferase" evidence="2">
    <location>
        <begin position="6"/>
        <end position="78"/>
    </location>
</feature>
<dbReference type="GO" id="GO:0008897">
    <property type="term" value="F:holo-[acyl-carrier-protein] synthase activity"/>
    <property type="evidence" value="ECO:0007669"/>
    <property type="project" value="InterPro"/>
</dbReference>
<dbReference type="SUPFAM" id="SSF56214">
    <property type="entry name" value="4'-phosphopantetheinyl transferase"/>
    <property type="match status" value="1"/>
</dbReference>
<dbReference type="Pfam" id="PF01648">
    <property type="entry name" value="ACPS"/>
    <property type="match status" value="1"/>
</dbReference>